<accession>A0ABX4HJW8</accession>
<evidence type="ECO:0000313" key="2">
    <source>
        <dbReference type="EMBL" id="PAU72439.1"/>
    </source>
</evidence>
<name>A0ABX4HJW8_9GAMM</name>
<evidence type="ECO:0000313" key="3">
    <source>
        <dbReference type="Proteomes" id="UP000218675"/>
    </source>
</evidence>
<sequence length="103" mass="11449">MVIEEESMQPKQKSLEVMPNQACTAGKNQQTVELDQKLERLSRVAYISMLALDVWEDKDAAIAWLARPNQALNGQIPIVLCEAESGSKQVQRVLLALEWGSPA</sequence>
<dbReference type="InterPro" id="IPR024467">
    <property type="entry name" value="Xre/MbcA/ParS-like_toxin-bd"/>
</dbReference>
<dbReference type="Proteomes" id="UP000218675">
    <property type="component" value="Unassembled WGS sequence"/>
</dbReference>
<protein>
    <recommendedName>
        <fullName evidence="1">Antitoxin Xre/MbcA/ParS-like toxin-binding domain-containing protein</fullName>
    </recommendedName>
</protein>
<feature type="domain" description="Antitoxin Xre/MbcA/ParS-like toxin-binding" evidence="1">
    <location>
        <begin position="51"/>
        <end position="100"/>
    </location>
</feature>
<evidence type="ECO:0000259" key="1">
    <source>
        <dbReference type="Pfam" id="PF09722"/>
    </source>
</evidence>
<dbReference type="EMBL" id="NSKA01000002">
    <property type="protein sequence ID" value="PAU72439.1"/>
    <property type="molecule type" value="Genomic_DNA"/>
</dbReference>
<dbReference type="Pfam" id="PF09722">
    <property type="entry name" value="Xre_MbcA_ParS_C"/>
    <property type="match status" value="1"/>
</dbReference>
<organism evidence="2 3">
    <name type="scientific">Vreelandella alkaliphila</name>
    <dbReference type="NCBI Taxonomy" id="272774"/>
    <lineage>
        <taxon>Bacteria</taxon>
        <taxon>Pseudomonadati</taxon>
        <taxon>Pseudomonadota</taxon>
        <taxon>Gammaproteobacteria</taxon>
        <taxon>Oceanospirillales</taxon>
        <taxon>Halomonadaceae</taxon>
        <taxon>Vreelandella</taxon>
    </lineage>
</organism>
<reference evidence="2 3" key="1">
    <citation type="submission" date="2017-08" db="EMBL/GenBank/DDBJ databases">
        <title>Halomonas binhaiensis sp. nov., isolated from saline alkaline soil.</title>
        <authorList>
            <person name="Wang D."/>
            <person name="Zhang G."/>
        </authorList>
    </citation>
    <scope>NUCLEOTIDE SEQUENCE [LARGE SCALE GENOMIC DNA]</scope>
    <source>
        <strain evidence="2 3">WN018</strain>
    </source>
</reference>
<proteinExistence type="predicted"/>
<gene>
    <name evidence="2" type="ORF">CK497_04755</name>
</gene>
<keyword evidence="3" id="KW-1185">Reference proteome</keyword>
<comment type="caution">
    <text evidence="2">The sequence shown here is derived from an EMBL/GenBank/DDBJ whole genome shotgun (WGS) entry which is preliminary data.</text>
</comment>